<reference evidence="1 2" key="1">
    <citation type="journal article" date="2008" name="Proc. Natl. Acad. Sci. U.S.A.">
        <title>Nitrogen fixation island and rhizosphere competence traits in the genome of root-associated Pseudomonas stutzeri A1501.</title>
        <authorList>
            <person name="Yan Y."/>
            <person name="Yang J."/>
            <person name="Dou Y."/>
            <person name="Chen M."/>
            <person name="Ping S."/>
            <person name="Peng J."/>
            <person name="Lu W."/>
            <person name="Zhang W."/>
            <person name="Yao Z."/>
            <person name="Li H."/>
            <person name="Liu W."/>
            <person name="He S."/>
            <person name="Geng L."/>
            <person name="Zhang X."/>
            <person name="Yang F."/>
            <person name="Yu H."/>
            <person name="Zhan Y."/>
            <person name="Li D."/>
            <person name="Lin Z."/>
            <person name="Wang Y."/>
            <person name="Elmerich C."/>
            <person name="Lin M."/>
            <person name="Jin Q."/>
        </authorList>
    </citation>
    <scope>NUCLEOTIDE SEQUENCE [LARGE SCALE GENOMIC DNA]</scope>
    <source>
        <strain evidence="1 2">A1501</strain>
    </source>
</reference>
<gene>
    <name evidence="1" type="ordered locus">PST_4108</name>
</gene>
<organism evidence="1 2">
    <name type="scientific">Stutzerimonas stutzeri (strain A1501)</name>
    <name type="common">Pseudomonas stutzeri</name>
    <dbReference type="NCBI Taxonomy" id="379731"/>
    <lineage>
        <taxon>Bacteria</taxon>
        <taxon>Pseudomonadati</taxon>
        <taxon>Pseudomonadota</taxon>
        <taxon>Gammaproteobacteria</taxon>
        <taxon>Pseudomonadales</taxon>
        <taxon>Pseudomonadaceae</taxon>
        <taxon>Stutzerimonas</taxon>
    </lineage>
</organism>
<dbReference type="eggNOG" id="ENOG503186A">
    <property type="taxonomic scope" value="Bacteria"/>
</dbReference>
<dbReference type="Proteomes" id="UP000000233">
    <property type="component" value="Chromosome"/>
</dbReference>
<accession>A4VRX9</accession>
<proteinExistence type="predicted"/>
<protein>
    <submittedName>
        <fullName evidence="1">Uncharacterized protein</fullName>
    </submittedName>
</protein>
<dbReference type="EMBL" id="CP000304">
    <property type="protein sequence ID" value="ABP81730.1"/>
    <property type="molecule type" value="Genomic_DNA"/>
</dbReference>
<dbReference type="KEGG" id="psa:PST_4108"/>
<evidence type="ECO:0000313" key="2">
    <source>
        <dbReference type="Proteomes" id="UP000000233"/>
    </source>
</evidence>
<evidence type="ECO:0000313" key="1">
    <source>
        <dbReference type="EMBL" id="ABP81730.1"/>
    </source>
</evidence>
<keyword evidence="2" id="KW-1185">Reference proteome</keyword>
<dbReference type="AlphaFoldDB" id="A4VRX9"/>
<name>A4VRX9_STUS1</name>
<sequence>MIRVTHMPANRRYSIILEHSGQVLLEQASLEQVEAFWDANDETYFGLRIEDAQSEHARVYVTDEIPEDEELALP</sequence>
<dbReference type="HOGENOM" id="CLU_2790893_0_0_6"/>